<name>A0A9D4C5P6_DREPO</name>
<dbReference type="EMBL" id="JAIWYP010000013">
    <property type="protein sequence ID" value="KAH3717637.1"/>
    <property type="molecule type" value="Genomic_DNA"/>
</dbReference>
<comment type="caution">
    <text evidence="2">The sequence shown here is derived from an EMBL/GenBank/DDBJ whole genome shotgun (WGS) entry which is preliminary data.</text>
</comment>
<evidence type="ECO:0000313" key="2">
    <source>
        <dbReference type="EMBL" id="KAH3717637.1"/>
    </source>
</evidence>
<gene>
    <name evidence="2" type="ORF">DPMN_060431</name>
</gene>
<reference evidence="2" key="1">
    <citation type="journal article" date="2019" name="bioRxiv">
        <title>The Genome of the Zebra Mussel, Dreissena polymorpha: A Resource for Invasive Species Research.</title>
        <authorList>
            <person name="McCartney M.A."/>
            <person name="Auch B."/>
            <person name="Kono T."/>
            <person name="Mallez S."/>
            <person name="Zhang Y."/>
            <person name="Obille A."/>
            <person name="Becker A."/>
            <person name="Abrahante J.E."/>
            <person name="Garbe J."/>
            <person name="Badalamenti J.P."/>
            <person name="Herman A."/>
            <person name="Mangelson H."/>
            <person name="Liachko I."/>
            <person name="Sullivan S."/>
            <person name="Sone E.D."/>
            <person name="Koren S."/>
            <person name="Silverstein K.A.T."/>
            <person name="Beckman K.B."/>
            <person name="Gohl D.M."/>
        </authorList>
    </citation>
    <scope>NUCLEOTIDE SEQUENCE</scope>
    <source>
        <strain evidence="2">Duluth1</strain>
        <tissue evidence="2">Whole animal</tissue>
    </source>
</reference>
<feature type="region of interest" description="Disordered" evidence="1">
    <location>
        <begin position="20"/>
        <end position="53"/>
    </location>
</feature>
<keyword evidence="3" id="KW-1185">Reference proteome</keyword>
<accession>A0A9D4C5P6</accession>
<reference evidence="2" key="2">
    <citation type="submission" date="2020-11" db="EMBL/GenBank/DDBJ databases">
        <authorList>
            <person name="McCartney M.A."/>
            <person name="Auch B."/>
            <person name="Kono T."/>
            <person name="Mallez S."/>
            <person name="Becker A."/>
            <person name="Gohl D.M."/>
            <person name="Silverstein K.A.T."/>
            <person name="Koren S."/>
            <person name="Bechman K.B."/>
            <person name="Herman A."/>
            <person name="Abrahante J.E."/>
            <person name="Garbe J."/>
        </authorList>
    </citation>
    <scope>NUCLEOTIDE SEQUENCE</scope>
    <source>
        <strain evidence="2">Duluth1</strain>
        <tissue evidence="2">Whole animal</tissue>
    </source>
</reference>
<protein>
    <submittedName>
        <fullName evidence="2">Uncharacterized protein</fullName>
    </submittedName>
</protein>
<proteinExistence type="predicted"/>
<evidence type="ECO:0000256" key="1">
    <source>
        <dbReference type="SAM" id="MobiDB-lite"/>
    </source>
</evidence>
<evidence type="ECO:0000313" key="3">
    <source>
        <dbReference type="Proteomes" id="UP000828390"/>
    </source>
</evidence>
<dbReference type="Proteomes" id="UP000828390">
    <property type="component" value="Unassembled WGS sequence"/>
</dbReference>
<dbReference type="AlphaFoldDB" id="A0A9D4C5P6"/>
<organism evidence="2 3">
    <name type="scientific">Dreissena polymorpha</name>
    <name type="common">Zebra mussel</name>
    <name type="synonym">Mytilus polymorpha</name>
    <dbReference type="NCBI Taxonomy" id="45954"/>
    <lineage>
        <taxon>Eukaryota</taxon>
        <taxon>Metazoa</taxon>
        <taxon>Spiralia</taxon>
        <taxon>Lophotrochozoa</taxon>
        <taxon>Mollusca</taxon>
        <taxon>Bivalvia</taxon>
        <taxon>Autobranchia</taxon>
        <taxon>Heteroconchia</taxon>
        <taxon>Euheterodonta</taxon>
        <taxon>Imparidentia</taxon>
        <taxon>Neoheterodontei</taxon>
        <taxon>Myida</taxon>
        <taxon>Dreissenoidea</taxon>
        <taxon>Dreissenidae</taxon>
        <taxon>Dreissena</taxon>
    </lineage>
</organism>
<sequence>MLKVKFVGTELPLPVITERKSSVERAGRESVLPPPPVHGPDDMAHGQSAVTFV</sequence>